<feature type="compositionally biased region" description="Acidic residues" evidence="1">
    <location>
        <begin position="170"/>
        <end position="183"/>
    </location>
</feature>
<gene>
    <name evidence="2" type="ORF">C7M84_014245</name>
</gene>
<dbReference type="SUPFAM" id="SSF53098">
    <property type="entry name" value="Ribonuclease H-like"/>
    <property type="match status" value="1"/>
</dbReference>
<proteinExistence type="predicted"/>
<name>A0A423SU11_PENVA</name>
<keyword evidence="3" id="KW-1185">Reference proteome</keyword>
<organism evidence="2 3">
    <name type="scientific">Penaeus vannamei</name>
    <name type="common">Whiteleg shrimp</name>
    <name type="synonym">Litopenaeus vannamei</name>
    <dbReference type="NCBI Taxonomy" id="6689"/>
    <lineage>
        <taxon>Eukaryota</taxon>
        <taxon>Metazoa</taxon>
        <taxon>Ecdysozoa</taxon>
        <taxon>Arthropoda</taxon>
        <taxon>Crustacea</taxon>
        <taxon>Multicrustacea</taxon>
        <taxon>Malacostraca</taxon>
        <taxon>Eumalacostraca</taxon>
        <taxon>Eucarida</taxon>
        <taxon>Decapoda</taxon>
        <taxon>Dendrobranchiata</taxon>
        <taxon>Penaeoidea</taxon>
        <taxon>Penaeidae</taxon>
        <taxon>Penaeus</taxon>
    </lineage>
</organism>
<dbReference type="AlphaFoldDB" id="A0A423SU11"/>
<feature type="region of interest" description="Disordered" evidence="1">
    <location>
        <begin position="1"/>
        <end position="185"/>
    </location>
</feature>
<feature type="compositionally biased region" description="Basic and acidic residues" evidence="1">
    <location>
        <begin position="36"/>
        <end position="54"/>
    </location>
</feature>
<evidence type="ECO:0000313" key="2">
    <source>
        <dbReference type="EMBL" id="ROT67661.1"/>
    </source>
</evidence>
<sequence length="398" mass="44509">MEVRSSEPAADLPRTPSGSEAPNRKLFQTTLTNFFTEKRISRGNPKVKEEKEGEASDTTQPAKTPSQKKKKKKGESKTGKRDKNDGERKGRTRKTNKNDGEREANASKGNRNEGERRRKRKQNSKGDGGQDLSLSQSTVEQKNVLREGERGNGNADDPAGNGGRGNQQPEEGDEGAAQPDEEPAPVGVQEEYIAVVLELETTDFAHRTADILQIAATPWLENGGQGEAFTVHALPSQPIKRYAAKVNGYFFDGASLWRFGEAVPAVSLLEGLRRFLDWLRSLGPTKKLLVCHSAQRFHSPILERHVDAQGLREEFEDAVVGFSDTLGVFRELDPERRASKSSFRRDDLVQDYLGEKIERHDCVDSVRHLASLLSYFKAQEVIRRHSFYTGYSPHLRPQ</sequence>
<dbReference type="InterPro" id="IPR036397">
    <property type="entry name" value="RNaseH_sf"/>
</dbReference>
<feature type="compositionally biased region" description="Basic and acidic residues" evidence="1">
    <location>
        <begin position="96"/>
        <end position="116"/>
    </location>
</feature>
<dbReference type="Proteomes" id="UP000283509">
    <property type="component" value="Unassembled WGS sequence"/>
</dbReference>
<comment type="caution">
    <text evidence="2">The sequence shown here is derived from an EMBL/GenBank/DDBJ whole genome shotgun (WGS) entry which is preliminary data.</text>
</comment>
<accession>A0A423SU11</accession>
<evidence type="ECO:0008006" key="4">
    <source>
        <dbReference type="Google" id="ProtNLM"/>
    </source>
</evidence>
<reference evidence="2 3" key="2">
    <citation type="submission" date="2019-01" db="EMBL/GenBank/DDBJ databases">
        <title>The decoding of complex shrimp genome reveals the adaptation for benthos swimmer, frequently molting mechanism and breeding impact on genome.</title>
        <authorList>
            <person name="Sun Y."/>
            <person name="Gao Y."/>
            <person name="Yu Y."/>
        </authorList>
    </citation>
    <scope>NUCLEOTIDE SEQUENCE [LARGE SCALE GENOMIC DNA]</scope>
    <source>
        <tissue evidence="2">Muscle</tissue>
    </source>
</reference>
<reference evidence="2 3" key="1">
    <citation type="submission" date="2018-04" db="EMBL/GenBank/DDBJ databases">
        <authorList>
            <person name="Zhang X."/>
            <person name="Yuan J."/>
            <person name="Li F."/>
            <person name="Xiang J."/>
        </authorList>
    </citation>
    <scope>NUCLEOTIDE SEQUENCE [LARGE SCALE GENOMIC DNA]</scope>
    <source>
        <tissue evidence="2">Muscle</tissue>
    </source>
</reference>
<dbReference type="InterPro" id="IPR012337">
    <property type="entry name" value="RNaseH-like_sf"/>
</dbReference>
<evidence type="ECO:0000256" key="1">
    <source>
        <dbReference type="SAM" id="MobiDB-lite"/>
    </source>
</evidence>
<feature type="compositionally biased region" description="Polar residues" evidence="1">
    <location>
        <begin position="16"/>
        <end position="35"/>
    </location>
</feature>
<dbReference type="Gene3D" id="3.30.420.10">
    <property type="entry name" value="Ribonuclease H-like superfamily/Ribonuclease H"/>
    <property type="match status" value="1"/>
</dbReference>
<evidence type="ECO:0000313" key="3">
    <source>
        <dbReference type="Proteomes" id="UP000283509"/>
    </source>
</evidence>
<feature type="compositionally biased region" description="Polar residues" evidence="1">
    <location>
        <begin position="132"/>
        <end position="141"/>
    </location>
</feature>
<dbReference type="EMBL" id="QCYY01002784">
    <property type="protein sequence ID" value="ROT67661.1"/>
    <property type="molecule type" value="Genomic_DNA"/>
</dbReference>
<dbReference type="OrthoDB" id="6351873at2759"/>
<dbReference type="GO" id="GO:0003676">
    <property type="term" value="F:nucleic acid binding"/>
    <property type="evidence" value="ECO:0007669"/>
    <property type="project" value="InterPro"/>
</dbReference>
<feature type="compositionally biased region" description="Basic and acidic residues" evidence="1">
    <location>
        <begin position="75"/>
        <end position="89"/>
    </location>
</feature>
<protein>
    <recommendedName>
        <fullName evidence="4">Exonuclease domain-containing protein</fullName>
    </recommendedName>
</protein>